<proteinExistence type="predicted"/>
<sequence length="131" mass="14897">MRGEVILLFLAVSDCVRLLPPYRRPVTLGFQISQDELLELYESMGIDPDDDDIRLHSVYVRGIDDLSEFQIENHFPQQLLSCCLASDSIMNEISAQWPQVTSAVLVMWDFEARTQCVPKGAYVSQIATRNC</sequence>
<keyword evidence="2" id="KW-1185">Reference proteome</keyword>
<dbReference type="WBParaSite" id="PEQ_0001163701-mRNA-1">
    <property type="protein sequence ID" value="PEQ_0001163701-mRNA-1"/>
    <property type="gene ID" value="PEQ_0001163701"/>
</dbReference>
<reference evidence="3" key="1">
    <citation type="submission" date="2022-11" db="UniProtKB">
        <authorList>
            <consortium name="WormBaseParasite"/>
        </authorList>
    </citation>
    <scope>IDENTIFICATION</scope>
</reference>
<evidence type="ECO:0000313" key="3">
    <source>
        <dbReference type="WBParaSite" id="PEQ_0001163701-mRNA-1"/>
    </source>
</evidence>
<accession>A0A914RZU3</accession>
<dbReference type="Proteomes" id="UP000887564">
    <property type="component" value="Unplaced"/>
</dbReference>
<evidence type="ECO:0000256" key="1">
    <source>
        <dbReference type="SAM" id="SignalP"/>
    </source>
</evidence>
<organism evidence="2 3">
    <name type="scientific">Parascaris equorum</name>
    <name type="common">Equine roundworm</name>
    <dbReference type="NCBI Taxonomy" id="6256"/>
    <lineage>
        <taxon>Eukaryota</taxon>
        <taxon>Metazoa</taxon>
        <taxon>Ecdysozoa</taxon>
        <taxon>Nematoda</taxon>
        <taxon>Chromadorea</taxon>
        <taxon>Rhabditida</taxon>
        <taxon>Spirurina</taxon>
        <taxon>Ascaridomorpha</taxon>
        <taxon>Ascaridoidea</taxon>
        <taxon>Ascarididae</taxon>
        <taxon>Parascaris</taxon>
    </lineage>
</organism>
<keyword evidence="1" id="KW-0732">Signal</keyword>
<feature type="signal peptide" evidence="1">
    <location>
        <begin position="1"/>
        <end position="18"/>
    </location>
</feature>
<name>A0A914RZU3_PAREQ</name>
<feature type="chain" id="PRO_5036973915" evidence="1">
    <location>
        <begin position="19"/>
        <end position="131"/>
    </location>
</feature>
<evidence type="ECO:0000313" key="2">
    <source>
        <dbReference type="Proteomes" id="UP000887564"/>
    </source>
</evidence>
<dbReference type="AlphaFoldDB" id="A0A914RZU3"/>
<protein>
    <submittedName>
        <fullName evidence="3">Uncharacterized protein</fullName>
    </submittedName>
</protein>